<evidence type="ECO:0000256" key="6">
    <source>
        <dbReference type="ARBA" id="ARBA00029467"/>
    </source>
</evidence>
<gene>
    <name evidence="10" type="primary">LOC105050150</name>
</gene>
<evidence type="ECO:0000256" key="3">
    <source>
        <dbReference type="ARBA" id="ARBA00022729"/>
    </source>
</evidence>
<reference evidence="10" key="1">
    <citation type="submission" date="2025-08" db="UniProtKB">
        <authorList>
            <consortium name="RefSeq"/>
        </authorList>
    </citation>
    <scope>IDENTIFICATION</scope>
</reference>
<organism evidence="9 10">
    <name type="scientific">Elaeis guineensis var. tenera</name>
    <name type="common">Oil palm</name>
    <dbReference type="NCBI Taxonomy" id="51953"/>
    <lineage>
        <taxon>Eukaryota</taxon>
        <taxon>Viridiplantae</taxon>
        <taxon>Streptophyta</taxon>
        <taxon>Embryophyta</taxon>
        <taxon>Tracheophyta</taxon>
        <taxon>Spermatophyta</taxon>
        <taxon>Magnoliopsida</taxon>
        <taxon>Liliopsida</taxon>
        <taxon>Arecaceae</taxon>
        <taxon>Arecoideae</taxon>
        <taxon>Cocoseae</taxon>
        <taxon>Elaeidinae</taxon>
        <taxon>Elaeis</taxon>
    </lineage>
</organism>
<dbReference type="GO" id="GO:0012505">
    <property type="term" value="C:endomembrane system"/>
    <property type="evidence" value="ECO:0007669"/>
    <property type="project" value="UniProtKB-SubCell"/>
</dbReference>
<dbReference type="OrthoDB" id="1667348at2759"/>
<feature type="transmembrane region" description="Helical" evidence="7">
    <location>
        <begin position="133"/>
        <end position="153"/>
    </location>
</feature>
<dbReference type="RefSeq" id="XP_073108434.1">
    <property type="nucleotide sequence ID" value="XM_073252333.1"/>
</dbReference>
<dbReference type="Pfam" id="PF06749">
    <property type="entry name" value="DUF1218"/>
    <property type="match status" value="1"/>
</dbReference>
<evidence type="ECO:0000256" key="5">
    <source>
        <dbReference type="ARBA" id="ARBA00023136"/>
    </source>
</evidence>
<evidence type="ECO:0000256" key="7">
    <source>
        <dbReference type="SAM" id="Phobius"/>
    </source>
</evidence>
<dbReference type="RefSeq" id="XP_029120180.1">
    <property type="nucleotide sequence ID" value="XM_029264347.1"/>
</dbReference>
<comment type="subcellular location">
    <subcellularLocation>
        <location evidence="1">Endomembrane system</location>
        <topology evidence="1">Multi-pass membrane protein</topology>
    </subcellularLocation>
</comment>
<keyword evidence="4 7" id="KW-1133">Transmembrane helix</keyword>
<comment type="similarity">
    <text evidence="6">Belongs to the DESIGUAL family.</text>
</comment>
<keyword evidence="3 8" id="KW-0732">Signal</keyword>
<evidence type="ECO:0000256" key="1">
    <source>
        <dbReference type="ARBA" id="ARBA00004127"/>
    </source>
</evidence>
<evidence type="ECO:0000256" key="8">
    <source>
        <dbReference type="SAM" id="SignalP"/>
    </source>
</evidence>
<evidence type="ECO:0000256" key="2">
    <source>
        <dbReference type="ARBA" id="ARBA00022692"/>
    </source>
</evidence>
<dbReference type="Proteomes" id="UP000504607">
    <property type="component" value="Chromosome 1"/>
</dbReference>
<feature type="transmembrane region" description="Helical" evidence="7">
    <location>
        <begin position="51"/>
        <end position="72"/>
    </location>
</feature>
<feature type="transmembrane region" description="Helical" evidence="7">
    <location>
        <begin position="93"/>
        <end position="118"/>
    </location>
</feature>
<name>A0A8N4IDI9_ELAGV</name>
<protein>
    <submittedName>
        <fullName evidence="10">Uncharacterized protein LOC105050150</fullName>
    </submittedName>
</protein>
<evidence type="ECO:0000313" key="10">
    <source>
        <dbReference type="RefSeq" id="XP_029120180.1"/>
    </source>
</evidence>
<evidence type="ECO:0000256" key="4">
    <source>
        <dbReference type="ARBA" id="ARBA00022989"/>
    </source>
</evidence>
<feature type="chain" id="PRO_5035438742" evidence="8">
    <location>
        <begin position="25"/>
        <end position="161"/>
    </location>
</feature>
<dbReference type="InterPro" id="IPR052222">
    <property type="entry name" value="DESIGUAL"/>
</dbReference>
<sequence>MGRSGGVIICLLILSMDIVAGILGIEAEIAQNKGKYLRVFILECKEPVRQAYKLGLAAAVLLALAHAIANVLGGCKCICSKDEFVRSSANKQMAAGTLILSWIIVIVGFAMLIMGAIANSRSRVSCSLVHRHFLSIGGILCFVHGLFCVAYYVSADATRRE</sequence>
<proteinExistence type="inferred from homology"/>
<keyword evidence="9" id="KW-1185">Reference proteome</keyword>
<keyword evidence="5 7" id="KW-0472">Membrane</keyword>
<dbReference type="PANTHER" id="PTHR31769">
    <property type="entry name" value="OS07G0462200 PROTEIN-RELATED"/>
    <property type="match status" value="1"/>
</dbReference>
<dbReference type="AlphaFoldDB" id="A0A8N4IDI9"/>
<keyword evidence="2 7" id="KW-0812">Transmembrane</keyword>
<evidence type="ECO:0000313" key="9">
    <source>
        <dbReference type="Proteomes" id="UP000504607"/>
    </source>
</evidence>
<accession>A0A8N4IDI9</accession>
<dbReference type="InterPro" id="IPR009606">
    <property type="entry name" value="DEAL/Modifying_wall_lignin1/2"/>
</dbReference>
<feature type="signal peptide" evidence="8">
    <location>
        <begin position="1"/>
        <end position="24"/>
    </location>
</feature>
<dbReference type="GeneID" id="105050150"/>